<dbReference type="SUPFAM" id="SSF53335">
    <property type="entry name" value="S-adenosyl-L-methionine-dependent methyltransferases"/>
    <property type="match status" value="1"/>
</dbReference>
<protein>
    <recommendedName>
        <fullName evidence="1">PAS domain-containing protein</fullName>
    </recommendedName>
</protein>
<dbReference type="InterPro" id="IPR013216">
    <property type="entry name" value="Methyltransf_11"/>
</dbReference>
<sequence>MKALLSASEYYAYFPIFKLDAAGRLLEANPATDLLFGGSPQAIYGADGLIASRIREESAEEVFVGRLEREVQSEKFGKSGLRFTIVKLPSASVEDLFEITVYGEITELADMQLFNDELRREHQQNLLWEAYALSYDSVLPRLDYYLEVVNRHICALSQDGVQRVLDIGAGTGSVTAALLSAGCRVTAIDVSRAMLERLRAKLAPKEAEKAEILQGDAKDLGMFKDCSFDGVNILLALFDMGDPIAALNEAMRVLRRGGVMVITEPRRRFDIIQLLASAEASLREKGLFEKLETHWKRVGQINKKIDPAKRGKRLFVEDIAEILSANCFYVKGVQDSHYGNCATIWAEKKP</sequence>
<feature type="domain" description="PAS" evidence="1">
    <location>
        <begin position="15"/>
        <end position="74"/>
    </location>
</feature>
<evidence type="ECO:0000313" key="2">
    <source>
        <dbReference type="EMBL" id="ARN80028.1"/>
    </source>
</evidence>
<reference evidence="2 3" key="1">
    <citation type="submission" date="2017-02" db="EMBL/GenBank/DDBJ databases">
        <authorList>
            <person name="Peterson S.W."/>
        </authorList>
    </citation>
    <scope>NUCLEOTIDE SEQUENCE [LARGE SCALE GENOMIC DNA]</scope>
    <source>
        <strain evidence="2 3">S285</strain>
    </source>
</reference>
<dbReference type="Proteomes" id="UP000193978">
    <property type="component" value="Chromosome"/>
</dbReference>
<dbReference type="Gene3D" id="3.40.50.150">
    <property type="entry name" value="Vaccinia Virus protein VP39"/>
    <property type="match status" value="1"/>
</dbReference>
<organism evidence="2 3">
    <name type="scientific">Methylocystis bryophila</name>
    <dbReference type="NCBI Taxonomy" id="655015"/>
    <lineage>
        <taxon>Bacteria</taxon>
        <taxon>Pseudomonadati</taxon>
        <taxon>Pseudomonadota</taxon>
        <taxon>Alphaproteobacteria</taxon>
        <taxon>Hyphomicrobiales</taxon>
        <taxon>Methylocystaceae</taxon>
        <taxon>Methylocystis</taxon>
    </lineage>
</organism>
<evidence type="ECO:0000313" key="3">
    <source>
        <dbReference type="Proteomes" id="UP000193978"/>
    </source>
</evidence>
<dbReference type="CDD" id="cd00130">
    <property type="entry name" value="PAS"/>
    <property type="match status" value="1"/>
</dbReference>
<name>A0A1W6MR11_9HYPH</name>
<dbReference type="PANTHER" id="PTHR43591">
    <property type="entry name" value="METHYLTRANSFERASE"/>
    <property type="match status" value="1"/>
</dbReference>
<proteinExistence type="predicted"/>
<dbReference type="RefSeq" id="WP_085770084.1">
    <property type="nucleotide sequence ID" value="NZ_AP027149.1"/>
</dbReference>
<keyword evidence="3" id="KW-1185">Reference proteome</keyword>
<dbReference type="EMBL" id="CP019948">
    <property type="protein sequence ID" value="ARN80028.1"/>
    <property type="molecule type" value="Genomic_DNA"/>
</dbReference>
<accession>A0A1W6MR11</accession>
<dbReference type="STRING" id="655015.B1812_01845"/>
<dbReference type="KEGG" id="mbry:B1812_01845"/>
<dbReference type="OrthoDB" id="21342at2"/>
<dbReference type="PROSITE" id="PS50112">
    <property type="entry name" value="PAS"/>
    <property type="match status" value="1"/>
</dbReference>
<dbReference type="GO" id="GO:0008757">
    <property type="term" value="F:S-adenosylmethionine-dependent methyltransferase activity"/>
    <property type="evidence" value="ECO:0007669"/>
    <property type="project" value="InterPro"/>
</dbReference>
<gene>
    <name evidence="2" type="ORF">B1812_01845</name>
</gene>
<dbReference type="InterPro" id="IPR029063">
    <property type="entry name" value="SAM-dependent_MTases_sf"/>
</dbReference>
<dbReference type="Pfam" id="PF08241">
    <property type="entry name" value="Methyltransf_11"/>
    <property type="match status" value="1"/>
</dbReference>
<dbReference type="AlphaFoldDB" id="A0A1W6MR11"/>
<evidence type="ECO:0000259" key="1">
    <source>
        <dbReference type="PROSITE" id="PS50112"/>
    </source>
</evidence>
<dbReference type="CDD" id="cd02440">
    <property type="entry name" value="AdoMet_MTases"/>
    <property type="match status" value="1"/>
</dbReference>
<dbReference type="InterPro" id="IPR000014">
    <property type="entry name" value="PAS"/>
</dbReference>